<dbReference type="PANTHER" id="PTHR46844">
    <property type="entry name" value="SLR5058 PROTEIN"/>
    <property type="match status" value="1"/>
</dbReference>
<evidence type="ECO:0000256" key="3">
    <source>
        <dbReference type="ARBA" id="ARBA00022679"/>
    </source>
</evidence>
<evidence type="ECO:0000256" key="6">
    <source>
        <dbReference type="RuleBase" id="RU361228"/>
    </source>
</evidence>
<dbReference type="Proteomes" id="UP000663856">
    <property type="component" value="Unassembled WGS sequence"/>
</dbReference>
<evidence type="ECO:0000313" key="10">
    <source>
        <dbReference type="Proteomes" id="UP000663866"/>
    </source>
</evidence>
<dbReference type="PANTHER" id="PTHR46844:SF1">
    <property type="entry name" value="SLR5058 PROTEIN"/>
    <property type="match status" value="1"/>
</dbReference>
<evidence type="ECO:0000256" key="5">
    <source>
        <dbReference type="ARBA" id="ARBA00047597"/>
    </source>
</evidence>
<dbReference type="EC" id="2.4.2.31" evidence="6"/>
<dbReference type="Gene3D" id="3.90.176.10">
    <property type="entry name" value="Toxin ADP-ribosyltransferase, Chain A, domain 1"/>
    <property type="match status" value="1"/>
</dbReference>
<organism evidence="9 10">
    <name type="scientific">Rotaria magnacalcarata</name>
    <dbReference type="NCBI Taxonomy" id="392030"/>
    <lineage>
        <taxon>Eukaryota</taxon>
        <taxon>Metazoa</taxon>
        <taxon>Spiralia</taxon>
        <taxon>Gnathifera</taxon>
        <taxon>Rotifera</taxon>
        <taxon>Eurotatoria</taxon>
        <taxon>Bdelloidea</taxon>
        <taxon>Philodinida</taxon>
        <taxon>Philodinidae</taxon>
        <taxon>Rotaria</taxon>
    </lineage>
</organism>
<dbReference type="Gene3D" id="3.40.50.300">
    <property type="entry name" value="P-loop containing nucleotide triphosphate hydrolases"/>
    <property type="match status" value="1"/>
</dbReference>
<name>A0A819F7U4_9BILA</name>
<keyword evidence="4" id="KW-0548">Nucleotidyltransferase</keyword>
<dbReference type="SUPFAM" id="SSF52200">
    <property type="entry name" value="Toll/Interleukin receptor TIR domain"/>
    <property type="match status" value="1"/>
</dbReference>
<protein>
    <recommendedName>
        <fullName evidence="6">NAD(P)(+)--arginine ADP-ribosyltransferase</fullName>
        <ecNumber evidence="6">2.4.2.31</ecNumber>
    </recommendedName>
    <alternativeName>
        <fullName evidence="6">Mono(ADP-ribosyl)transferase</fullName>
    </alternativeName>
</protein>
<dbReference type="InterPro" id="IPR000768">
    <property type="entry name" value="ART"/>
</dbReference>
<dbReference type="PROSITE" id="PS50837">
    <property type="entry name" value="NACHT"/>
    <property type="match status" value="1"/>
</dbReference>
<feature type="domain" description="NACHT" evidence="7">
    <location>
        <begin position="477"/>
        <end position="603"/>
    </location>
</feature>
<dbReference type="SUPFAM" id="SSF56399">
    <property type="entry name" value="ADP-ribosylation"/>
    <property type="match status" value="1"/>
</dbReference>
<evidence type="ECO:0000256" key="4">
    <source>
        <dbReference type="ARBA" id="ARBA00022695"/>
    </source>
</evidence>
<proteinExistence type="inferred from homology"/>
<dbReference type="GO" id="GO:0016779">
    <property type="term" value="F:nucleotidyltransferase activity"/>
    <property type="evidence" value="ECO:0007669"/>
    <property type="project" value="UniProtKB-KW"/>
</dbReference>
<gene>
    <name evidence="9" type="ORF">OVN521_LOCUS7339</name>
    <name evidence="8" type="ORF">WKI299_LOCUS25176</name>
</gene>
<dbReference type="InterPro" id="IPR007111">
    <property type="entry name" value="NACHT_NTPase"/>
</dbReference>
<dbReference type="SUPFAM" id="SSF48371">
    <property type="entry name" value="ARM repeat"/>
    <property type="match status" value="2"/>
</dbReference>
<dbReference type="EMBL" id="CAJNRF010010818">
    <property type="protein sequence ID" value="CAF2125082.1"/>
    <property type="molecule type" value="Genomic_DNA"/>
</dbReference>
<evidence type="ECO:0000256" key="1">
    <source>
        <dbReference type="ARBA" id="ARBA00009558"/>
    </source>
</evidence>
<dbReference type="Gene3D" id="1.25.10.10">
    <property type="entry name" value="Leucine-rich Repeat Variant"/>
    <property type="match status" value="4"/>
</dbReference>
<keyword evidence="10" id="KW-1185">Reference proteome</keyword>
<dbReference type="InterPro" id="IPR000157">
    <property type="entry name" value="TIR_dom"/>
</dbReference>
<comment type="similarity">
    <text evidence="1 6">Belongs to the Arg-specific ADP-ribosyltransferase family.</text>
</comment>
<dbReference type="InterPro" id="IPR011989">
    <property type="entry name" value="ARM-like"/>
</dbReference>
<dbReference type="GO" id="GO:0007165">
    <property type="term" value="P:signal transduction"/>
    <property type="evidence" value="ECO:0007669"/>
    <property type="project" value="InterPro"/>
</dbReference>
<evidence type="ECO:0000313" key="8">
    <source>
        <dbReference type="EMBL" id="CAF2125082.1"/>
    </source>
</evidence>
<dbReference type="InterPro" id="IPR035897">
    <property type="entry name" value="Toll_tir_struct_dom_sf"/>
</dbReference>
<keyword evidence="6" id="KW-0521">NADP</keyword>
<dbReference type="EMBL" id="CAJOBG010000805">
    <property type="protein sequence ID" value="CAF3860244.1"/>
    <property type="molecule type" value="Genomic_DNA"/>
</dbReference>
<dbReference type="Pfam" id="PF05729">
    <property type="entry name" value="NACHT"/>
    <property type="match status" value="1"/>
</dbReference>
<comment type="catalytic activity">
    <reaction evidence="5 6">
        <text>L-arginyl-[protein] + NAD(+) = N(omega)-(ADP-D-ribosyl)-L-arginyl-[protein] + nicotinamide + H(+)</text>
        <dbReference type="Rhea" id="RHEA:19149"/>
        <dbReference type="Rhea" id="RHEA-COMP:10532"/>
        <dbReference type="Rhea" id="RHEA-COMP:15087"/>
        <dbReference type="ChEBI" id="CHEBI:15378"/>
        <dbReference type="ChEBI" id="CHEBI:17154"/>
        <dbReference type="ChEBI" id="CHEBI:29965"/>
        <dbReference type="ChEBI" id="CHEBI:57540"/>
        <dbReference type="ChEBI" id="CHEBI:142554"/>
        <dbReference type="EC" id="2.4.2.31"/>
    </reaction>
</comment>
<keyword evidence="6" id="KW-0520">NAD</keyword>
<keyword evidence="2 6" id="KW-0328">Glycosyltransferase</keyword>
<evidence type="ECO:0000259" key="7">
    <source>
        <dbReference type="PROSITE" id="PS50837"/>
    </source>
</evidence>
<dbReference type="Gene3D" id="3.40.50.10140">
    <property type="entry name" value="Toll/interleukin-1 receptor homology (TIR) domain"/>
    <property type="match status" value="1"/>
</dbReference>
<sequence>MSVKSNRFLNDDIAEFQNANRNPIYGYQDLPIMTLEKATASIVPLVSGFMDYVVLAKQYCNRYSPILTWDESAAIYLYSMQTEFFSSLNKALRDEKRHLLKPWFPYLKLFLNALERLPFYNDTVWRGVSGDFDASCLNNDLQTWWSVNSCSKALNVIEAFVGGKGVVFAIKVSHGKDISAYTAMKDEQEVILMPGATVRMKNKPLDFDSRLLIVHLEEEPKSPGSILSNKSTISKSIPEGKHVMLSYNWNSHDIVSKIYHILRKENIPVWFDANGDMKDNMYESLADGVENAVVICCFITSNYEESGNCKLELQYAQKRYKTIIPCILDDANVWKPADWLEDIVREKNCIDFRDFSESNMHIKSRELIDQINEQYMTLKYRPLQLNDEATHLFELIREEYKRNSRIERLMDPTKSFPIEESYINLSVVESKEEREKEKKLRDVKHNDMIMDNFENIYGTKTPIVIKDIFKNCKGQSRKVLIFGRAGIGKTTFCRYAAHQWATAGLWPEYDLAVLFSLRSLTENRYPPLAIGNTYSLGDVVEREYFGHDLTDNDKKFLKKQLNKIKVLWLLDGYDEIAQSVPRHLQYLFEQVLKTPHHIMTSRPYLNDLSYVVQLEITGFTDENITKYVNRFFEQIQESLDNTSNHLGKCFEFLKRNSRIWGIAHIPVNLELICCIWCETDWVETRNMTITGLYDNIIEWLLRRYLARQNINIQMTKEALYLYCCKELTFLESLAFEAIVDNTILIRKESLQKVMTTAECSLQKIPNLLNIGILKSFDSGLMCKPIETEKQHYFVHMSFQEHFAARYLVFGLQSSAYQKCIEFIKAYKYNPRFTLTLIFVSGLLIRTGNETHINTFWTTILEEPRDLIGLQHLQLLVSCMDEAECSQLIREKYSVLQFITNWLKYIFLMEYNILQSTLERILKLCTSLPNESMIQKALVCLLESENIVIKVNVLSIITQLQISNLVSQLTHILCYQLKDYNPQLRKSACLALGSVLDKVATTELIDQLLITLDDNDQNVRSSALEVFRKLTEKSIFSELTNLLLIKLKDNDLKACLSACRIIGKLGKKVATSEMINRLVILLGNSDPAISLSACHTLGQLGEKAAISEVINQLLIKMKASYWYVRWTAFQTLITLSEKKATNEMIIGLAMALVDSVSYIRSAAYEVLDRLGRQVTEHELINPLLIASRNSDTNFYSNTSKNFSQLDEKVTTSEEIIQLLLALEDHDWDVRSSAYTILTRLHEMPVTSELTNGLLIALEDNSRIIRLSACRTIGLLDEKIAKNEMINRLAILLDGNDRNVCLSACRTLGQFGEKAATSEVINRLAILLKDSDRETCTSACKTLRQLGGNAATSEVVSRLLIALENGDWNVRFNACRTIGELGEKAITIEVITKLFDLLCDIKSYVRSSAGQALDKIGRISLRSRQLQGSSISEGGAFEDDENSGHENLNSRVKLFELFMEREDTHLIPSFISALLFMECSVVIDEQHMIVFGKRESIKIKIPNDKIKDKLINNFCELFNKIHVFK</sequence>
<dbReference type="Pfam" id="PF01129">
    <property type="entry name" value="ART"/>
    <property type="match status" value="1"/>
</dbReference>
<dbReference type="InterPro" id="IPR027417">
    <property type="entry name" value="P-loop_NTPase"/>
</dbReference>
<dbReference type="GO" id="GO:0106274">
    <property type="term" value="F:NAD+-protein-arginine ADP-ribosyltransferase activity"/>
    <property type="evidence" value="ECO:0007669"/>
    <property type="project" value="UniProtKB-EC"/>
</dbReference>
<dbReference type="Pfam" id="PF12717">
    <property type="entry name" value="Cnd1"/>
    <property type="match status" value="1"/>
</dbReference>
<accession>A0A819F7U4</accession>
<dbReference type="InterPro" id="IPR032682">
    <property type="entry name" value="Cnd1_C"/>
</dbReference>
<reference evidence="9" key="1">
    <citation type="submission" date="2021-02" db="EMBL/GenBank/DDBJ databases">
        <authorList>
            <person name="Nowell W R."/>
        </authorList>
    </citation>
    <scope>NUCLEOTIDE SEQUENCE</scope>
</reference>
<dbReference type="PROSITE" id="PS51996">
    <property type="entry name" value="TR_MART"/>
    <property type="match status" value="1"/>
</dbReference>
<evidence type="ECO:0000256" key="2">
    <source>
        <dbReference type="ARBA" id="ARBA00022676"/>
    </source>
</evidence>
<dbReference type="InterPro" id="IPR016024">
    <property type="entry name" value="ARM-type_fold"/>
</dbReference>
<dbReference type="Proteomes" id="UP000663866">
    <property type="component" value="Unassembled WGS sequence"/>
</dbReference>
<evidence type="ECO:0000313" key="9">
    <source>
        <dbReference type="EMBL" id="CAF3860244.1"/>
    </source>
</evidence>
<dbReference type="SUPFAM" id="SSF52540">
    <property type="entry name" value="P-loop containing nucleoside triphosphate hydrolases"/>
    <property type="match status" value="1"/>
</dbReference>
<dbReference type="Pfam" id="PF13676">
    <property type="entry name" value="TIR_2"/>
    <property type="match status" value="1"/>
</dbReference>
<keyword evidence="3 6" id="KW-0808">Transferase</keyword>
<comment type="caution">
    <text evidence="9">The sequence shown here is derived from an EMBL/GenBank/DDBJ whole genome shotgun (WGS) entry which is preliminary data.</text>
</comment>